<gene>
    <name evidence="1" type="ORF">EL18_00385</name>
</gene>
<keyword evidence="2" id="KW-1185">Reference proteome</keyword>
<dbReference type="EMBL" id="JMQM01000001">
    <property type="protein sequence ID" value="KFB09370.1"/>
    <property type="molecule type" value="Genomic_DNA"/>
</dbReference>
<dbReference type="Gene3D" id="3.30.70.100">
    <property type="match status" value="1"/>
</dbReference>
<reference evidence="1 2" key="1">
    <citation type="submission" date="2014-05" db="EMBL/GenBank/DDBJ databases">
        <title>Draft Genome Sequence of Nitratireductor basaltis Strain UMTGB225, A Marine Bacterium Isolated from Green Barrel Tunicate.</title>
        <authorList>
            <person name="Gan H.Y."/>
        </authorList>
    </citation>
    <scope>NUCLEOTIDE SEQUENCE [LARGE SCALE GENOMIC DNA]</scope>
    <source>
        <strain evidence="1 2">UMTGB225</strain>
    </source>
</reference>
<accession>A0A084U8T4</accession>
<dbReference type="eggNOG" id="COG5507">
    <property type="taxonomic scope" value="Bacteria"/>
</dbReference>
<dbReference type="PATRIC" id="fig|472175.3.peg.399"/>
<dbReference type="STRING" id="472175.EL18_00385"/>
<dbReference type="PIRSF" id="PIRSF007028">
    <property type="entry name" value="UCP007028"/>
    <property type="match status" value="1"/>
</dbReference>
<evidence type="ECO:0000313" key="1">
    <source>
        <dbReference type="EMBL" id="KFB09370.1"/>
    </source>
</evidence>
<dbReference type="OrthoDB" id="9792392at2"/>
<proteinExistence type="predicted"/>
<evidence type="ECO:0000313" key="2">
    <source>
        <dbReference type="Proteomes" id="UP000053675"/>
    </source>
</evidence>
<dbReference type="InterPro" id="IPR009874">
    <property type="entry name" value="DUF1428"/>
</dbReference>
<dbReference type="SUPFAM" id="SSF54909">
    <property type="entry name" value="Dimeric alpha+beta barrel"/>
    <property type="match status" value="1"/>
</dbReference>
<dbReference type="Proteomes" id="UP000053675">
    <property type="component" value="Unassembled WGS sequence"/>
</dbReference>
<dbReference type="Pfam" id="PF07237">
    <property type="entry name" value="DUF1428"/>
    <property type="match status" value="1"/>
</dbReference>
<dbReference type="AlphaFoldDB" id="A0A084U8T4"/>
<name>A0A084U8T4_9HYPH</name>
<dbReference type="InterPro" id="IPR011008">
    <property type="entry name" value="Dimeric_a/b-barrel"/>
</dbReference>
<organism evidence="1 2">
    <name type="scientific">Nitratireductor basaltis</name>
    <dbReference type="NCBI Taxonomy" id="472175"/>
    <lineage>
        <taxon>Bacteria</taxon>
        <taxon>Pseudomonadati</taxon>
        <taxon>Pseudomonadota</taxon>
        <taxon>Alphaproteobacteria</taxon>
        <taxon>Hyphomicrobiales</taxon>
        <taxon>Phyllobacteriaceae</taxon>
        <taxon>Nitratireductor</taxon>
    </lineage>
</organism>
<comment type="caution">
    <text evidence="1">The sequence shown here is derived from an EMBL/GenBank/DDBJ whole genome shotgun (WGS) entry which is preliminary data.</text>
</comment>
<sequence>MTYYTGAVAAVPRGNKRLYAEHVAAAWHLFKSYGAVRMVETWGVDVPKGKVTDFPRAVDAGEEEAIVFSWIEWPDKATADASWDKMQSDPAMKQMSEMPFDGSRMIWAGFEPLFDSEVSS</sequence>
<protein>
    <recommendedName>
        <fullName evidence="3">RNA signal recognition particle 4.5S RNA</fullName>
    </recommendedName>
</protein>
<dbReference type="RefSeq" id="WP_036479209.1">
    <property type="nucleotide sequence ID" value="NZ_JMQM01000001.1"/>
</dbReference>
<evidence type="ECO:0008006" key="3">
    <source>
        <dbReference type="Google" id="ProtNLM"/>
    </source>
</evidence>